<name>A0A6F8PQT3_9GAMM</name>
<keyword evidence="2" id="KW-1185">Reference proteome</keyword>
<dbReference type="Proteomes" id="UP000501466">
    <property type="component" value="Chromosome"/>
</dbReference>
<dbReference type="AlphaFoldDB" id="A0A6F8PQT3"/>
<dbReference type="EMBL" id="AP021888">
    <property type="protein sequence ID" value="BBP44388.1"/>
    <property type="molecule type" value="Genomic_DNA"/>
</dbReference>
<sequence>MNTTEFKAALEAFPDADYQAILDGATLTVVQDKGLGLGKTESAFVIYELGDESFDSVAELKAHLIATAEPTLKEYYQFNPLSREYFQARLTHYMNELGYMAFTAMPKVPAEYVIFVEDGEVIVEDRTSPRFKYGMYLTLDQDYQPAARENKVKNWIQSGTAYGDYISVNVCRYSALE</sequence>
<reference evidence="2" key="1">
    <citation type="submission" date="2019-11" db="EMBL/GenBank/DDBJ databases">
        <title>Isolation and characterization of two novel species in the genus Thiomicrorhabdus.</title>
        <authorList>
            <person name="Mochizuki J."/>
            <person name="Kojima H."/>
            <person name="Fukui M."/>
        </authorList>
    </citation>
    <scope>NUCLEOTIDE SEQUENCE [LARGE SCALE GENOMIC DNA]</scope>
    <source>
        <strain evidence="2">AkT22</strain>
    </source>
</reference>
<organism evidence="1 2">
    <name type="scientific">Thiosulfativibrio zosterae</name>
    <dbReference type="NCBI Taxonomy" id="2675053"/>
    <lineage>
        <taxon>Bacteria</taxon>
        <taxon>Pseudomonadati</taxon>
        <taxon>Pseudomonadota</taxon>
        <taxon>Gammaproteobacteria</taxon>
        <taxon>Thiotrichales</taxon>
        <taxon>Piscirickettsiaceae</taxon>
        <taxon>Thiosulfativibrio</taxon>
    </lineage>
</organism>
<protein>
    <submittedName>
        <fullName evidence="1">Uncharacterized protein</fullName>
    </submittedName>
</protein>
<gene>
    <name evidence="1" type="ORF">THMIRHAT_21340</name>
</gene>
<dbReference type="KEGG" id="tzo:THMIRHAT_21340"/>
<dbReference type="RefSeq" id="WP_173292109.1">
    <property type="nucleotide sequence ID" value="NZ_AP021888.1"/>
</dbReference>
<evidence type="ECO:0000313" key="2">
    <source>
        <dbReference type="Proteomes" id="UP000501466"/>
    </source>
</evidence>
<accession>A0A6F8PQT3</accession>
<evidence type="ECO:0000313" key="1">
    <source>
        <dbReference type="EMBL" id="BBP44388.1"/>
    </source>
</evidence>
<proteinExistence type="predicted"/>